<accession>A0AAV9WL31</accession>
<evidence type="ECO:0000313" key="2">
    <source>
        <dbReference type="Proteomes" id="UP001370758"/>
    </source>
</evidence>
<sequence length="674" mass="75256">MDQLKKFLKIWNFQKKPRRSPQTRGLSYSPGVSIPSQQASVVSKNPFTGTSSLPPLFAVTSLSHTTSSSSYERQSAKSWDVQIQQDQLSPHLTFQQDIRSHTNRLPLDGGDGDDDDDVKYLLNAVEELQLTSFSSPAERSVRQKLPRFARSMSLAANMFTDTKGLKPGQQGYFNEALQDVQRLLNCLENNSTSGVGEDTGLNLISTSSIRDLQQEISMVAWTNRLTRHFLAYQAQKINGSDIRISIDKRQFKSLTGETFEKVETNIFFIHESDSLALGSPNGKGGVLHMRMLHQSRERYTPSLSVSLTVFQRILFINGADDILNAASSGDLEKIQNRCSKGEWSLRCCDEDGQSTLLYAMHGVFRNSDPVAKEKCMRVVELIVNEAPDVCFAVEDIRFPIVYCLFFLVSRTHTSSADREDGYSFADSILRHLISAGCDFSDTSLIACLILGSLDNARTLLNNDTFYVDIDDIFIALFLRSAGNPDINMPKTEAVGLPSKLGILLNRLKNNTGGRPIRAHHGIHILLTSRGVISFNNLVELLVIMIDATGGIYHPTASKVGSFGQFCITAHLSGNHQQWYEALAKCHYRYTRFQAVSWEAKHSGVDFEDYLWYLLCADALRESFKEQPSKSHDDLESVTRQLLNAGNVSLSSAEALGIPRVQVDRAKPFATVFHR</sequence>
<organism evidence="1 2">
    <name type="scientific">Arthrobotrys musiformis</name>
    <dbReference type="NCBI Taxonomy" id="47236"/>
    <lineage>
        <taxon>Eukaryota</taxon>
        <taxon>Fungi</taxon>
        <taxon>Dikarya</taxon>
        <taxon>Ascomycota</taxon>
        <taxon>Pezizomycotina</taxon>
        <taxon>Orbiliomycetes</taxon>
        <taxon>Orbiliales</taxon>
        <taxon>Orbiliaceae</taxon>
        <taxon>Arthrobotrys</taxon>
    </lineage>
</organism>
<reference evidence="1 2" key="1">
    <citation type="submission" date="2023-08" db="EMBL/GenBank/DDBJ databases">
        <authorList>
            <person name="Palmer J.M."/>
        </authorList>
    </citation>
    <scope>NUCLEOTIDE SEQUENCE [LARGE SCALE GENOMIC DNA]</scope>
    <source>
        <strain evidence="1 2">TWF481</strain>
    </source>
</reference>
<dbReference type="EMBL" id="JAVHJL010000002">
    <property type="protein sequence ID" value="KAK6509507.1"/>
    <property type="molecule type" value="Genomic_DNA"/>
</dbReference>
<proteinExistence type="predicted"/>
<name>A0AAV9WL31_9PEZI</name>
<dbReference type="Proteomes" id="UP001370758">
    <property type="component" value="Unassembled WGS sequence"/>
</dbReference>
<protein>
    <submittedName>
        <fullName evidence="1">Uncharacterized protein</fullName>
    </submittedName>
</protein>
<gene>
    <name evidence="1" type="ORF">TWF481_004248</name>
</gene>
<dbReference type="AlphaFoldDB" id="A0AAV9WL31"/>
<comment type="caution">
    <text evidence="1">The sequence shown here is derived from an EMBL/GenBank/DDBJ whole genome shotgun (WGS) entry which is preliminary data.</text>
</comment>
<keyword evidence="2" id="KW-1185">Reference proteome</keyword>
<evidence type="ECO:0000313" key="1">
    <source>
        <dbReference type="EMBL" id="KAK6509507.1"/>
    </source>
</evidence>